<dbReference type="Gene3D" id="3.40.50.300">
    <property type="entry name" value="P-loop containing nucleotide triphosphate hydrolases"/>
    <property type="match status" value="1"/>
</dbReference>
<evidence type="ECO:0000313" key="2">
    <source>
        <dbReference type="EMBL" id="KKQ74211.1"/>
    </source>
</evidence>
<dbReference type="AlphaFoldDB" id="A0A0G0NAT7"/>
<proteinExistence type="predicted"/>
<organism evidence="2 3">
    <name type="scientific">Candidatus Woesebacteria bacterium GW2011_GWB1_38_5b</name>
    <dbReference type="NCBI Taxonomy" id="1618569"/>
    <lineage>
        <taxon>Bacteria</taxon>
        <taxon>Candidatus Woeseibacteriota</taxon>
    </lineage>
</organism>
<comment type="caution">
    <text evidence="2">The sequence shown here is derived from an EMBL/GenBank/DDBJ whole genome shotgun (WGS) entry which is preliminary data.</text>
</comment>
<protein>
    <submittedName>
        <fullName evidence="2">Polymerase III, delta prime subunit protein</fullName>
    </submittedName>
</protein>
<dbReference type="SUPFAM" id="SSF52540">
    <property type="entry name" value="P-loop containing nucleoside triphosphate hydrolases"/>
    <property type="match status" value="1"/>
</dbReference>
<dbReference type="Pfam" id="PF13177">
    <property type="entry name" value="DNA_pol3_delta2"/>
    <property type="match status" value="1"/>
</dbReference>
<evidence type="ECO:0000256" key="1">
    <source>
        <dbReference type="SAM" id="MobiDB-lite"/>
    </source>
</evidence>
<reference evidence="2 3" key="1">
    <citation type="journal article" date="2015" name="Nature">
        <title>rRNA introns, odd ribosomes, and small enigmatic genomes across a large radiation of phyla.</title>
        <authorList>
            <person name="Brown C.T."/>
            <person name="Hug L.A."/>
            <person name="Thomas B.C."/>
            <person name="Sharon I."/>
            <person name="Castelle C.J."/>
            <person name="Singh A."/>
            <person name="Wilkins M.J."/>
            <person name="Williams K.H."/>
            <person name="Banfield J.F."/>
        </authorList>
    </citation>
    <scope>NUCLEOTIDE SEQUENCE [LARGE SCALE GENOMIC DNA]</scope>
</reference>
<accession>A0A0G0NAT7</accession>
<sequence length="241" mass="27438">MKKEEPAKGQYPRLNEDKGAKPCYDVQTFIISSKNIEEGKNRALEEINLEKIDKFDIELLESEKAIGIEDVRNIQKRIYLLPIRGTKKAFIISCKQGITTEAQNSMLKILEEPPPSTLLYLITDNYNFFLPTIISRAKIIEIKDSEARTDGKGLAELLSLTGVGDCLYLAQELSKDKNQAINWLEQTILAARKKMLSTLDNSEQSLMLERLIRKLELARLDLKNTNANPRLALENLFLNIN</sequence>
<dbReference type="Proteomes" id="UP000034181">
    <property type="component" value="Unassembled WGS sequence"/>
</dbReference>
<evidence type="ECO:0000313" key="3">
    <source>
        <dbReference type="Proteomes" id="UP000034181"/>
    </source>
</evidence>
<feature type="region of interest" description="Disordered" evidence="1">
    <location>
        <begin position="1"/>
        <end position="20"/>
    </location>
</feature>
<gene>
    <name evidence="2" type="ORF">US96_C0038G0008</name>
</gene>
<dbReference type="InterPro" id="IPR027417">
    <property type="entry name" value="P-loop_NTPase"/>
</dbReference>
<name>A0A0G0NAT7_9BACT</name>
<dbReference type="EMBL" id="LBUZ01000038">
    <property type="protein sequence ID" value="KKQ74211.1"/>
    <property type="molecule type" value="Genomic_DNA"/>
</dbReference>